<protein>
    <submittedName>
        <fullName evidence="2">Uncharacterized protein</fullName>
    </submittedName>
</protein>
<feature type="transmembrane region" description="Helical" evidence="1">
    <location>
        <begin position="12"/>
        <end position="33"/>
    </location>
</feature>
<feature type="transmembrane region" description="Helical" evidence="1">
    <location>
        <begin position="187"/>
        <end position="208"/>
    </location>
</feature>
<organism evidence="2 3">
    <name type="scientific">Candidatus Phytoplasma solani</name>
    <dbReference type="NCBI Taxonomy" id="69896"/>
    <lineage>
        <taxon>Bacteria</taxon>
        <taxon>Bacillati</taxon>
        <taxon>Mycoplasmatota</taxon>
        <taxon>Mollicutes</taxon>
        <taxon>Acholeplasmatales</taxon>
        <taxon>Acholeplasmataceae</taxon>
        <taxon>Candidatus Phytoplasma</taxon>
        <taxon>16SrXII (Stolbur group)</taxon>
    </lineage>
</organism>
<keyword evidence="1" id="KW-0812">Transmembrane</keyword>
<reference evidence="3" key="1">
    <citation type="submission" date="2016-11" db="EMBL/GenBank/DDBJ databases">
        <title>Genome sequence of Candidatus Phytoplasma solani strain SA-1.</title>
        <authorList>
            <person name="Haryono M."/>
            <person name="Samarzija I."/>
            <person name="Seruga Music M."/>
            <person name="Hogenhout S."/>
            <person name="Kuo C.-H."/>
        </authorList>
    </citation>
    <scope>NUCLEOTIDE SEQUENCE [LARGE SCALE GENOMIC DNA]</scope>
    <source>
        <strain evidence="3">SA-1</strain>
    </source>
</reference>
<keyword evidence="3" id="KW-1185">Reference proteome</keyword>
<evidence type="ECO:0000313" key="3">
    <source>
        <dbReference type="Proteomes" id="UP000283896"/>
    </source>
</evidence>
<feature type="transmembrane region" description="Helical" evidence="1">
    <location>
        <begin position="134"/>
        <end position="154"/>
    </location>
</feature>
<keyword evidence="1" id="KW-1133">Transmembrane helix</keyword>
<dbReference type="STRING" id="69896.S284_03630"/>
<comment type="caution">
    <text evidence="2">The sequence shown here is derived from an EMBL/GenBank/DDBJ whole genome shotgun (WGS) entry which is preliminary data.</text>
</comment>
<accession>A0A421NV22</accession>
<dbReference type="EMBL" id="MPBG01000008">
    <property type="protein sequence ID" value="RMI87825.1"/>
    <property type="molecule type" value="Genomic_DNA"/>
</dbReference>
<evidence type="ECO:0000256" key="1">
    <source>
        <dbReference type="SAM" id="Phobius"/>
    </source>
</evidence>
<sequence length="222" mass="26350">MLNSQQNILKRIIATSFLLFLAFFLELICRFTINSGVDCSYSFFKIELIFIILIGFLFGFKYSFFATLSYLLIHFAFEYFQLEAFFGSNHDDHHHQKQEIFLIFLYRFFLPYLACCLSGLFYQKKENQLFSKKSLIFALLIISVVQVVASMLFIDLLQKHFFEEKNSNILINFLFPKKRYDFLKINVIYSLVSVVINNLLIGVLLYLINFRLKGKLEFLQKF</sequence>
<gene>
    <name evidence="2" type="ORF">PSSA1_v1c5180</name>
</gene>
<dbReference type="AlphaFoldDB" id="A0A421NV22"/>
<dbReference type="Proteomes" id="UP000283896">
    <property type="component" value="Unassembled WGS sequence"/>
</dbReference>
<proteinExistence type="predicted"/>
<dbReference type="OrthoDB" id="385979at2"/>
<feature type="transmembrane region" description="Helical" evidence="1">
    <location>
        <begin position="100"/>
        <end position="122"/>
    </location>
</feature>
<evidence type="ECO:0000313" key="2">
    <source>
        <dbReference type="EMBL" id="RMI87825.1"/>
    </source>
</evidence>
<keyword evidence="1" id="KW-0472">Membrane</keyword>
<dbReference type="Gene3D" id="1.10.1760.20">
    <property type="match status" value="1"/>
</dbReference>
<name>A0A421NV22_9MOLU</name>
<dbReference type="RefSeq" id="WP_122225565.1">
    <property type="nucleotide sequence ID" value="NZ_MPBG01000008.1"/>
</dbReference>